<organism evidence="1 2">
    <name type="scientific">Erwinia phage vB_EamM_RisingSun</name>
    <dbReference type="NCBI Taxonomy" id="2026080"/>
    <lineage>
        <taxon>Viruses</taxon>
        <taxon>Duplodnaviria</taxon>
        <taxon>Heunggongvirae</taxon>
        <taxon>Uroviricota</taxon>
        <taxon>Caudoviricetes</taxon>
        <taxon>Chimalliviridae</taxon>
        <taxon>Risingsunvirus</taxon>
        <taxon>Risingsunvirus risingsun</taxon>
    </lineage>
</organism>
<dbReference type="SUPFAM" id="SSF52490">
    <property type="entry name" value="Tubulin nucleotide-binding domain-like"/>
    <property type="match status" value="1"/>
</dbReference>
<reference evidence="2" key="1">
    <citation type="submission" date="2017-07" db="EMBL/GenBank/DDBJ databases">
        <authorList>
            <person name="Putnam M.J."/>
            <person name="Sharma R."/>
            <person name="Kruger J.L."/>
            <person name="Berg J.A."/>
            <person name="Payne A.M."/>
            <person name="Fajardo C.P."/>
            <person name="Breakwell D.P."/>
            <person name="Hope S."/>
            <person name="Grose J.H."/>
        </authorList>
    </citation>
    <scope>NUCLEOTIDE SEQUENCE [LARGE SCALE GENOMIC DNA]</scope>
</reference>
<dbReference type="Gene3D" id="3.40.50.1440">
    <property type="entry name" value="Tubulin/FtsZ, GTPase domain"/>
    <property type="match status" value="1"/>
</dbReference>
<dbReference type="InterPro" id="IPR036525">
    <property type="entry name" value="Tubulin/FtsZ_GTPase_sf"/>
</dbReference>
<sequence>MSELQYYLCGGAGISIGVALKQQTNTAANRTAKMVGIDSSDRNDSDGLFPVVRMEGTRGSGKVKSTNAEPMKPFLAEVLTQHKPASFNIIVCNAAGGTGSLMATYLLQKLVAAGKVVFLCLASDETSQKEFENVISTKRSFAAQTEKNQLDVPVPYLDIVQTPDMTRGDANRRIVNQLDLLSLFATETNEEVDYQDILSMVRYSKTCNVAPALSKITFHDQETARSYTGKVPVAVCSLFDNRDAVAPLFEGCVYRATGVFNKSNNPPADLKEIHMVFDHGEAIDELKERMELLNDRKIVTANKYSEVDKVSDGADDSGVFY</sequence>
<evidence type="ECO:0000313" key="2">
    <source>
        <dbReference type="Proteomes" id="UP000225553"/>
    </source>
</evidence>
<proteinExistence type="predicted"/>
<dbReference type="EMBL" id="MF459646">
    <property type="protein sequence ID" value="ASU03653.1"/>
    <property type="molecule type" value="Genomic_DNA"/>
</dbReference>
<name>A0A223LIG8_9CAUD</name>
<gene>
    <name evidence="1" type="ORF">RISINGSUN_17</name>
</gene>
<protein>
    <submittedName>
        <fullName evidence="1">Putative tubulin like protein</fullName>
    </submittedName>
</protein>
<keyword evidence="2" id="KW-1185">Reference proteome</keyword>
<evidence type="ECO:0000313" key="1">
    <source>
        <dbReference type="EMBL" id="ASU03653.1"/>
    </source>
</evidence>
<dbReference type="OrthoDB" id="31382at10239"/>
<dbReference type="Proteomes" id="UP000225553">
    <property type="component" value="Segment"/>
</dbReference>
<accession>A0A223LIG8</accession>